<evidence type="ECO:0000313" key="2">
    <source>
        <dbReference type="Proteomes" id="UP000314294"/>
    </source>
</evidence>
<organism evidence="1 2">
    <name type="scientific">Liparis tanakae</name>
    <name type="common">Tanaka's snailfish</name>
    <dbReference type="NCBI Taxonomy" id="230148"/>
    <lineage>
        <taxon>Eukaryota</taxon>
        <taxon>Metazoa</taxon>
        <taxon>Chordata</taxon>
        <taxon>Craniata</taxon>
        <taxon>Vertebrata</taxon>
        <taxon>Euteleostomi</taxon>
        <taxon>Actinopterygii</taxon>
        <taxon>Neopterygii</taxon>
        <taxon>Teleostei</taxon>
        <taxon>Neoteleostei</taxon>
        <taxon>Acanthomorphata</taxon>
        <taxon>Eupercaria</taxon>
        <taxon>Perciformes</taxon>
        <taxon>Cottioidei</taxon>
        <taxon>Cottales</taxon>
        <taxon>Liparidae</taxon>
        <taxon>Liparis</taxon>
    </lineage>
</organism>
<keyword evidence="2" id="KW-1185">Reference proteome</keyword>
<proteinExistence type="predicted"/>
<dbReference type="AlphaFoldDB" id="A0A4Z2HX58"/>
<gene>
    <name evidence="1" type="ORF">EYF80_019620</name>
</gene>
<protein>
    <submittedName>
        <fullName evidence="1">Uncharacterized protein</fullName>
    </submittedName>
</protein>
<accession>A0A4Z2HX58</accession>
<name>A0A4Z2HX58_9TELE</name>
<comment type="caution">
    <text evidence="1">The sequence shown here is derived from an EMBL/GenBank/DDBJ whole genome shotgun (WGS) entry which is preliminary data.</text>
</comment>
<reference evidence="1 2" key="1">
    <citation type="submission" date="2019-03" db="EMBL/GenBank/DDBJ databases">
        <title>First draft genome of Liparis tanakae, snailfish: a comprehensive survey of snailfish specific genes.</title>
        <authorList>
            <person name="Kim W."/>
            <person name="Song I."/>
            <person name="Jeong J.-H."/>
            <person name="Kim D."/>
            <person name="Kim S."/>
            <person name="Ryu S."/>
            <person name="Song J.Y."/>
            <person name="Lee S.K."/>
        </authorList>
    </citation>
    <scope>NUCLEOTIDE SEQUENCE [LARGE SCALE GENOMIC DNA]</scope>
    <source>
        <tissue evidence="1">Muscle</tissue>
    </source>
</reference>
<dbReference type="EMBL" id="SRLO01000167">
    <property type="protein sequence ID" value="TNN70120.1"/>
    <property type="molecule type" value="Genomic_DNA"/>
</dbReference>
<dbReference type="Proteomes" id="UP000314294">
    <property type="component" value="Unassembled WGS sequence"/>
</dbReference>
<sequence>MLENKREGAVHAHSIVQPPKSTHLWVPSGPWLSSHQLDCQSATQHQSRVLLMVYRLFGCTRHQLRYLQLHTAVRWVHS</sequence>
<evidence type="ECO:0000313" key="1">
    <source>
        <dbReference type="EMBL" id="TNN70120.1"/>
    </source>
</evidence>